<dbReference type="SMART" id="SM01007">
    <property type="entry name" value="Aldolase_II"/>
    <property type="match status" value="1"/>
</dbReference>
<dbReference type="InterPro" id="IPR036409">
    <property type="entry name" value="Aldolase_II/adducin_N_sf"/>
</dbReference>
<dbReference type="PATRIC" id="fig|476652.3.peg.2863"/>
<dbReference type="SUPFAM" id="SSF53639">
    <property type="entry name" value="AraD/HMP-PK domain-like"/>
    <property type="match status" value="1"/>
</dbReference>
<keyword evidence="1" id="KW-0479">Metal-binding</keyword>
<dbReference type="PANTHER" id="PTHR22789:SF0">
    <property type="entry name" value="3-OXO-TETRONATE 4-PHOSPHATE DECARBOXYLASE-RELATED"/>
    <property type="match status" value="1"/>
</dbReference>
<organism evidence="4 5">
    <name type="scientific">Desulfosporosinus acididurans</name>
    <dbReference type="NCBI Taxonomy" id="476652"/>
    <lineage>
        <taxon>Bacteria</taxon>
        <taxon>Bacillati</taxon>
        <taxon>Bacillota</taxon>
        <taxon>Clostridia</taxon>
        <taxon>Eubacteriales</taxon>
        <taxon>Desulfitobacteriaceae</taxon>
        <taxon>Desulfosporosinus</taxon>
    </lineage>
</organism>
<dbReference type="GO" id="GO:0019323">
    <property type="term" value="P:pentose catabolic process"/>
    <property type="evidence" value="ECO:0007669"/>
    <property type="project" value="TreeGrafter"/>
</dbReference>
<evidence type="ECO:0000259" key="3">
    <source>
        <dbReference type="SMART" id="SM01007"/>
    </source>
</evidence>
<dbReference type="EMBL" id="LDZY01000009">
    <property type="protein sequence ID" value="KLU65183.1"/>
    <property type="molecule type" value="Genomic_DNA"/>
</dbReference>
<dbReference type="EC" id="4.1.2.17" evidence="4"/>
<evidence type="ECO:0000256" key="1">
    <source>
        <dbReference type="ARBA" id="ARBA00022723"/>
    </source>
</evidence>
<dbReference type="GO" id="GO:0046872">
    <property type="term" value="F:metal ion binding"/>
    <property type="evidence" value="ECO:0007669"/>
    <property type="project" value="UniProtKB-KW"/>
</dbReference>
<proteinExistence type="predicted"/>
<dbReference type="Gene3D" id="3.40.225.10">
    <property type="entry name" value="Class II aldolase/adducin N-terminal domain"/>
    <property type="match status" value="1"/>
</dbReference>
<keyword evidence="5" id="KW-1185">Reference proteome</keyword>
<protein>
    <submittedName>
        <fullName evidence="4">L-fuculose phosphate aldolase</fullName>
        <ecNumber evidence="4">4.1.2.17</ecNumber>
    </submittedName>
</protein>
<comment type="caution">
    <text evidence="4">The sequence shown here is derived from an EMBL/GenBank/DDBJ whole genome shotgun (WGS) entry which is preliminary data.</text>
</comment>
<keyword evidence="2 4" id="KW-0456">Lyase</keyword>
<name>A0A0J1FQD3_9FIRM</name>
<dbReference type="STRING" id="476652.DEAC_c27350"/>
<dbReference type="Pfam" id="PF00596">
    <property type="entry name" value="Aldolase_II"/>
    <property type="match status" value="1"/>
</dbReference>
<dbReference type="AlphaFoldDB" id="A0A0J1FQD3"/>
<dbReference type="GO" id="GO:0008738">
    <property type="term" value="F:L-fuculose-phosphate aldolase activity"/>
    <property type="evidence" value="ECO:0007669"/>
    <property type="project" value="UniProtKB-EC"/>
</dbReference>
<dbReference type="InterPro" id="IPR001303">
    <property type="entry name" value="Aldolase_II/adducin_N"/>
</dbReference>
<dbReference type="GO" id="GO:0005829">
    <property type="term" value="C:cytosol"/>
    <property type="evidence" value="ECO:0007669"/>
    <property type="project" value="TreeGrafter"/>
</dbReference>
<gene>
    <name evidence="4" type="primary">fucA</name>
    <name evidence="4" type="ORF">DEAC_c27350</name>
</gene>
<evidence type="ECO:0000256" key="2">
    <source>
        <dbReference type="ARBA" id="ARBA00023239"/>
    </source>
</evidence>
<evidence type="ECO:0000313" key="5">
    <source>
        <dbReference type="Proteomes" id="UP000036356"/>
    </source>
</evidence>
<dbReference type="PANTHER" id="PTHR22789">
    <property type="entry name" value="FUCULOSE PHOSPHATE ALDOLASE"/>
    <property type="match status" value="1"/>
</dbReference>
<dbReference type="InterPro" id="IPR050197">
    <property type="entry name" value="Aldolase_class_II_sugar_metab"/>
</dbReference>
<feature type="domain" description="Class II aldolase/adducin N-terminal" evidence="3">
    <location>
        <begin position="17"/>
        <end position="194"/>
    </location>
</feature>
<accession>A0A0J1FQD3</accession>
<reference evidence="4 5" key="1">
    <citation type="submission" date="2015-06" db="EMBL/GenBank/DDBJ databases">
        <title>Draft genome of the moderately acidophilic sulfate reducer Candidatus Desulfosporosinus acididurans strain M1.</title>
        <authorList>
            <person name="Poehlein A."/>
            <person name="Petzsch P."/>
            <person name="Johnson B.D."/>
            <person name="Schloemann M."/>
            <person name="Daniel R."/>
            <person name="Muehling M."/>
        </authorList>
    </citation>
    <scope>NUCLEOTIDE SEQUENCE [LARGE SCALE GENOMIC DNA]</scope>
    <source>
        <strain evidence="4 5">M1</strain>
    </source>
</reference>
<evidence type="ECO:0000313" key="4">
    <source>
        <dbReference type="EMBL" id="KLU65183.1"/>
    </source>
</evidence>
<sequence length="224" mass="24252">MDMINDRVMDQILISRQNVVAKGKEILTSKLTIGTWGNISCRVPGTDWFAITPTGMSYDTLIPDDIVVLDYNGVCVNGARLPSIELPLHLAVYHGRKDVQAIIHTHSTYATAMAAARKEIPGAVEDLVQIVGGNVRVNEYALPGSQQLGLNTLKALEDRNAVLLANHGMLGVGSSLEEALKVCQIVEKAAEITIVAQLMGGVVELSPTDVEGMRNFYLHGYGQR</sequence>
<dbReference type="Proteomes" id="UP000036356">
    <property type="component" value="Unassembled WGS sequence"/>
</dbReference>